<dbReference type="SUPFAM" id="SSF53686">
    <property type="entry name" value="Tryptophan synthase beta subunit-like PLP-dependent enzymes"/>
    <property type="match status" value="1"/>
</dbReference>
<feature type="domain" description="Tryptophan synthase beta chain-like PALP" evidence="1">
    <location>
        <begin position="2"/>
        <end position="106"/>
    </location>
</feature>
<organism evidence="2">
    <name type="scientific">marine sediment metagenome</name>
    <dbReference type="NCBI Taxonomy" id="412755"/>
    <lineage>
        <taxon>unclassified sequences</taxon>
        <taxon>metagenomes</taxon>
        <taxon>ecological metagenomes</taxon>
    </lineage>
</organism>
<sequence>AEGCKPIVEAVNGDGTVKFVEPNTIADSIAVGIPRNRLMAVRDIKESKGFGMAVSDKEILEGIKYLGTKQGIFAEPAGSTAFAGMVKALKEGKISKKDKIVVLVTGNGLKDVESAKKAGGEALVIDPNLEAVKETMN</sequence>
<comment type="caution">
    <text evidence="2">The sequence shown here is derived from an EMBL/GenBank/DDBJ whole genome shotgun (WGS) entry which is preliminary data.</text>
</comment>
<protein>
    <recommendedName>
        <fullName evidence="1">Tryptophan synthase beta chain-like PALP domain-containing protein</fullName>
    </recommendedName>
</protein>
<name>X0VQF1_9ZZZZ</name>
<dbReference type="Pfam" id="PF00291">
    <property type="entry name" value="PALP"/>
    <property type="match status" value="1"/>
</dbReference>
<gene>
    <name evidence="2" type="ORF">S01H1_57713</name>
</gene>
<dbReference type="Gene3D" id="3.40.50.1100">
    <property type="match status" value="1"/>
</dbReference>
<dbReference type="AlphaFoldDB" id="X0VQF1"/>
<proteinExistence type="predicted"/>
<feature type="non-terminal residue" evidence="2">
    <location>
        <position position="1"/>
    </location>
</feature>
<dbReference type="EMBL" id="BARS01037655">
    <property type="protein sequence ID" value="GAG14703.1"/>
    <property type="molecule type" value="Genomic_DNA"/>
</dbReference>
<dbReference type="InterPro" id="IPR001926">
    <property type="entry name" value="TrpB-like_PALP"/>
</dbReference>
<evidence type="ECO:0000313" key="2">
    <source>
        <dbReference type="EMBL" id="GAG14703.1"/>
    </source>
</evidence>
<evidence type="ECO:0000259" key="1">
    <source>
        <dbReference type="Pfam" id="PF00291"/>
    </source>
</evidence>
<dbReference type="InterPro" id="IPR036052">
    <property type="entry name" value="TrpB-like_PALP_sf"/>
</dbReference>
<accession>X0VQF1</accession>
<reference evidence="2" key="1">
    <citation type="journal article" date="2014" name="Front. Microbiol.">
        <title>High frequency of phylogenetically diverse reductive dehalogenase-homologous genes in deep subseafloor sedimentary metagenomes.</title>
        <authorList>
            <person name="Kawai M."/>
            <person name="Futagami T."/>
            <person name="Toyoda A."/>
            <person name="Takaki Y."/>
            <person name="Nishi S."/>
            <person name="Hori S."/>
            <person name="Arai W."/>
            <person name="Tsubouchi T."/>
            <person name="Morono Y."/>
            <person name="Uchiyama I."/>
            <person name="Ito T."/>
            <person name="Fujiyama A."/>
            <person name="Inagaki F."/>
            <person name="Takami H."/>
        </authorList>
    </citation>
    <scope>NUCLEOTIDE SEQUENCE</scope>
    <source>
        <strain evidence="2">Expedition CK06-06</strain>
    </source>
</reference>